<dbReference type="Gene3D" id="3.20.20.380">
    <property type="entry name" value="Copper homeostasis (CutC) domain"/>
    <property type="match status" value="1"/>
</dbReference>
<dbReference type="PANTHER" id="PTHR12598">
    <property type="entry name" value="COPPER HOMEOSTASIS PROTEIN CUTC"/>
    <property type="match status" value="1"/>
</dbReference>
<dbReference type="GO" id="GO:0005737">
    <property type="term" value="C:cytoplasm"/>
    <property type="evidence" value="ECO:0007669"/>
    <property type="project" value="UniProtKB-SubCell"/>
</dbReference>
<dbReference type="HAMAP" id="MF_00795">
    <property type="entry name" value="CutC"/>
    <property type="match status" value="1"/>
</dbReference>
<organism evidence="3 4">
    <name type="scientific">Agathobacter rectalis</name>
    <dbReference type="NCBI Taxonomy" id="39491"/>
    <lineage>
        <taxon>Bacteria</taxon>
        <taxon>Bacillati</taxon>
        <taxon>Bacillota</taxon>
        <taxon>Clostridia</taxon>
        <taxon>Lachnospirales</taxon>
        <taxon>Lachnospiraceae</taxon>
        <taxon>Agathobacter</taxon>
    </lineage>
</organism>
<dbReference type="InterPro" id="IPR005627">
    <property type="entry name" value="CutC-like"/>
</dbReference>
<dbReference type="Pfam" id="PF03932">
    <property type="entry name" value="CutC"/>
    <property type="match status" value="1"/>
</dbReference>
<accession>A0A0M6WDH5</accession>
<comment type="similarity">
    <text evidence="1 2">Belongs to the CutC family.</text>
</comment>
<keyword evidence="2" id="KW-0963">Cytoplasm</keyword>
<evidence type="ECO:0000256" key="2">
    <source>
        <dbReference type="HAMAP-Rule" id="MF_00795"/>
    </source>
</evidence>
<protein>
    <recommendedName>
        <fullName evidence="2">PF03932 family protein CutC</fullName>
    </recommendedName>
</protein>
<proteinExistence type="inferred from homology"/>
<dbReference type="InterPro" id="IPR036822">
    <property type="entry name" value="CutC-like_dom_sf"/>
</dbReference>
<keyword evidence="4" id="KW-1185">Reference proteome</keyword>
<gene>
    <name evidence="2" type="primary">cutC</name>
    <name evidence="3" type="ORF">T1815_07381</name>
</gene>
<evidence type="ECO:0000313" key="4">
    <source>
        <dbReference type="Proteomes" id="UP000049472"/>
    </source>
</evidence>
<dbReference type="EMBL" id="CVRQ01000010">
    <property type="protein sequence ID" value="CRL34118.1"/>
    <property type="molecule type" value="Genomic_DNA"/>
</dbReference>
<comment type="caution">
    <text evidence="2">Once thought to be involved in copper homeostasis, experiments in E.coli have shown this is not the case.</text>
</comment>
<dbReference type="GO" id="GO:0005507">
    <property type="term" value="F:copper ion binding"/>
    <property type="evidence" value="ECO:0007669"/>
    <property type="project" value="TreeGrafter"/>
</dbReference>
<dbReference type="Proteomes" id="UP000049472">
    <property type="component" value="Unassembled WGS sequence"/>
</dbReference>
<reference evidence="4" key="1">
    <citation type="submission" date="2015-05" db="EMBL/GenBank/DDBJ databases">
        <authorList>
            <consortium name="Pathogen Informatics"/>
        </authorList>
    </citation>
    <scope>NUCLEOTIDE SEQUENCE [LARGE SCALE GENOMIC DNA]</scope>
    <source>
        <strain evidence="4">T1-815</strain>
    </source>
</reference>
<dbReference type="AlphaFoldDB" id="A0A0M6WDH5"/>
<name>A0A0M6WDH5_9FIRM</name>
<sequence>MIFRNLRNVNNTKCATYDIIFICFEDEGEKMRGKEINKPMLEICCGSFSDVKTAYENGADRVELNSALYMGGLTPTLANLIYAKENCNIPVVAMVRTRGGGFCYSDEEYDTMLMDAKILLELGADGIAFGFLTEEKLLDEKRTKEMIELIHEYGREAVFHRAFDCIDNQDSAAEKLIRLGADRILTSGGAVNVWDGRKQLKHLQNQYGKDITILAGSGVNDTNVRELIEYTGITQVHSSCGSWKCDVTAAGNAVDFSYDEAMKNCYQCADAEKVRKLAEEVSGV</sequence>
<comment type="subcellular location">
    <subcellularLocation>
        <location evidence="2">Cytoplasm</location>
    </subcellularLocation>
</comment>
<evidence type="ECO:0000313" key="3">
    <source>
        <dbReference type="EMBL" id="CRL34118.1"/>
    </source>
</evidence>
<evidence type="ECO:0000256" key="1">
    <source>
        <dbReference type="ARBA" id="ARBA00007768"/>
    </source>
</evidence>
<dbReference type="PANTHER" id="PTHR12598:SF0">
    <property type="entry name" value="COPPER HOMEOSTASIS PROTEIN CUTC HOMOLOG"/>
    <property type="match status" value="1"/>
</dbReference>
<dbReference type="SUPFAM" id="SSF110395">
    <property type="entry name" value="CutC-like"/>
    <property type="match status" value="1"/>
</dbReference>